<gene>
    <name evidence="2" type="ORF">CTI12_AA554450</name>
</gene>
<dbReference type="EMBL" id="PKPP01014685">
    <property type="protein sequence ID" value="PWA39389.1"/>
    <property type="molecule type" value="Genomic_DNA"/>
</dbReference>
<dbReference type="AlphaFoldDB" id="A0A2U1KRK3"/>
<dbReference type="OrthoDB" id="1111059at2759"/>
<name>A0A2U1KRK3_ARTAN</name>
<dbReference type="PANTHER" id="PTHR33095">
    <property type="entry name" value="OS07G0619500 PROTEIN"/>
    <property type="match status" value="1"/>
</dbReference>
<evidence type="ECO:0000256" key="1">
    <source>
        <dbReference type="SAM" id="MobiDB-lite"/>
    </source>
</evidence>
<dbReference type="Proteomes" id="UP000245207">
    <property type="component" value="Unassembled WGS sequence"/>
</dbReference>
<proteinExistence type="predicted"/>
<evidence type="ECO:0000313" key="3">
    <source>
        <dbReference type="Proteomes" id="UP000245207"/>
    </source>
</evidence>
<dbReference type="PANTHER" id="PTHR33095:SF123">
    <property type="entry name" value="HMG BOX DOMAIN-CONTAINING PROTEIN"/>
    <property type="match status" value="1"/>
</dbReference>
<organism evidence="2 3">
    <name type="scientific">Artemisia annua</name>
    <name type="common">Sweet wormwood</name>
    <dbReference type="NCBI Taxonomy" id="35608"/>
    <lineage>
        <taxon>Eukaryota</taxon>
        <taxon>Viridiplantae</taxon>
        <taxon>Streptophyta</taxon>
        <taxon>Embryophyta</taxon>
        <taxon>Tracheophyta</taxon>
        <taxon>Spermatophyta</taxon>
        <taxon>Magnoliopsida</taxon>
        <taxon>eudicotyledons</taxon>
        <taxon>Gunneridae</taxon>
        <taxon>Pentapetalae</taxon>
        <taxon>asterids</taxon>
        <taxon>campanulids</taxon>
        <taxon>Asterales</taxon>
        <taxon>Asteraceae</taxon>
        <taxon>Asteroideae</taxon>
        <taxon>Anthemideae</taxon>
        <taxon>Artemisiinae</taxon>
        <taxon>Artemisia</taxon>
    </lineage>
</organism>
<keyword evidence="3" id="KW-1185">Reference proteome</keyword>
<comment type="caution">
    <text evidence="2">The sequence shown here is derived from an EMBL/GenBank/DDBJ whole genome shotgun (WGS) entry which is preliminary data.</text>
</comment>
<feature type="region of interest" description="Disordered" evidence="1">
    <location>
        <begin position="77"/>
        <end position="104"/>
    </location>
</feature>
<protein>
    <submittedName>
        <fullName evidence="2">Uncharacterized protein</fullName>
    </submittedName>
</protein>
<accession>A0A2U1KRK3</accession>
<reference evidence="2 3" key="1">
    <citation type="journal article" date="2018" name="Mol. Plant">
        <title>The genome of Artemisia annua provides insight into the evolution of Asteraceae family and artemisinin biosynthesis.</title>
        <authorList>
            <person name="Shen Q."/>
            <person name="Zhang L."/>
            <person name="Liao Z."/>
            <person name="Wang S."/>
            <person name="Yan T."/>
            <person name="Shi P."/>
            <person name="Liu M."/>
            <person name="Fu X."/>
            <person name="Pan Q."/>
            <person name="Wang Y."/>
            <person name="Lv Z."/>
            <person name="Lu X."/>
            <person name="Zhang F."/>
            <person name="Jiang W."/>
            <person name="Ma Y."/>
            <person name="Chen M."/>
            <person name="Hao X."/>
            <person name="Li L."/>
            <person name="Tang Y."/>
            <person name="Lv G."/>
            <person name="Zhou Y."/>
            <person name="Sun X."/>
            <person name="Brodelius P.E."/>
            <person name="Rose J.K.C."/>
            <person name="Tang K."/>
        </authorList>
    </citation>
    <scope>NUCLEOTIDE SEQUENCE [LARGE SCALE GENOMIC DNA]</scope>
    <source>
        <strain evidence="3">cv. Huhao1</strain>
        <tissue evidence="2">Leaf</tissue>
    </source>
</reference>
<feature type="compositionally biased region" description="Basic and acidic residues" evidence="1">
    <location>
        <begin position="77"/>
        <end position="88"/>
    </location>
</feature>
<sequence>MYHCHLSQKVSGLSPSFSFYFSDSLTSKAVTKVIREEHFEKDESEFSFVLNEADEDSSRDIYARYLTAFPIFNRGQDGEVKPKDDKIDISSSYSSSESEEADSDYELENIPSGTFCVWKPKARTKCPNWSNSERKEHPMVLLTLKKVDNPKAKKNSGELLSKSRGRLIKAQTPVHELFYVQRRAENEIVKKKSFLPYRQDVFGLFGNANGIGKMLPF</sequence>
<evidence type="ECO:0000313" key="2">
    <source>
        <dbReference type="EMBL" id="PWA39389.1"/>
    </source>
</evidence>